<gene>
    <name evidence="4" type="ORF">RZN05_11480</name>
</gene>
<evidence type="ECO:0000313" key="5">
    <source>
        <dbReference type="Proteomes" id="UP001273531"/>
    </source>
</evidence>
<evidence type="ECO:0000259" key="3">
    <source>
        <dbReference type="PROSITE" id="PS50110"/>
    </source>
</evidence>
<comment type="caution">
    <text evidence="4">The sequence shown here is derived from an EMBL/GenBank/DDBJ whole genome shotgun (WGS) entry which is preliminary data.</text>
</comment>
<dbReference type="EMBL" id="JAWJEJ010000001">
    <property type="protein sequence ID" value="MDV3457607.1"/>
    <property type="molecule type" value="Genomic_DNA"/>
</dbReference>
<dbReference type="Gene3D" id="3.40.50.2300">
    <property type="match status" value="1"/>
</dbReference>
<reference evidence="4 5" key="1">
    <citation type="submission" date="2023-10" db="EMBL/GenBank/DDBJ databases">
        <title>Sphingomonas sp. HF-S4 16S ribosomal RNA gene Genome sequencing and assembly.</title>
        <authorList>
            <person name="Lee H."/>
        </authorList>
    </citation>
    <scope>NUCLEOTIDE SEQUENCE [LARGE SCALE GENOMIC DNA]</scope>
    <source>
        <strain evidence="4 5">HF-S4</strain>
    </source>
</reference>
<dbReference type="PROSITE" id="PS50110">
    <property type="entry name" value="RESPONSE_REGULATORY"/>
    <property type="match status" value="1"/>
</dbReference>
<organism evidence="4 5">
    <name type="scientific">Sphingomonas agrestis</name>
    <dbReference type="NCBI Taxonomy" id="3080540"/>
    <lineage>
        <taxon>Bacteria</taxon>
        <taxon>Pseudomonadati</taxon>
        <taxon>Pseudomonadota</taxon>
        <taxon>Alphaproteobacteria</taxon>
        <taxon>Sphingomonadales</taxon>
        <taxon>Sphingomonadaceae</taxon>
        <taxon>Sphingomonas</taxon>
    </lineage>
</organism>
<dbReference type="InterPro" id="IPR011006">
    <property type="entry name" value="CheY-like_superfamily"/>
</dbReference>
<feature type="domain" description="Response regulatory" evidence="3">
    <location>
        <begin position="4"/>
        <end position="121"/>
    </location>
</feature>
<protein>
    <submittedName>
        <fullName evidence="4">Response regulator</fullName>
    </submittedName>
</protein>
<keyword evidence="5" id="KW-1185">Reference proteome</keyword>
<dbReference type="PANTHER" id="PTHR44591">
    <property type="entry name" value="STRESS RESPONSE REGULATOR PROTEIN 1"/>
    <property type="match status" value="1"/>
</dbReference>
<dbReference type="Proteomes" id="UP001273531">
    <property type="component" value="Unassembled WGS sequence"/>
</dbReference>
<dbReference type="RefSeq" id="WP_317226748.1">
    <property type="nucleotide sequence ID" value="NZ_JAWJEJ010000001.1"/>
</dbReference>
<proteinExistence type="predicted"/>
<feature type="modified residue" description="4-aspartylphosphate" evidence="2">
    <location>
        <position position="53"/>
    </location>
</feature>
<accession>A0ABU3Y8F0</accession>
<dbReference type="SUPFAM" id="SSF52172">
    <property type="entry name" value="CheY-like"/>
    <property type="match status" value="1"/>
</dbReference>
<dbReference type="PANTHER" id="PTHR44591:SF23">
    <property type="entry name" value="CHEY SUBFAMILY"/>
    <property type="match status" value="1"/>
</dbReference>
<dbReference type="Pfam" id="PF00072">
    <property type="entry name" value="Response_reg"/>
    <property type="match status" value="1"/>
</dbReference>
<evidence type="ECO:0000256" key="2">
    <source>
        <dbReference type="PROSITE-ProRule" id="PRU00169"/>
    </source>
</evidence>
<name>A0ABU3Y8F0_9SPHN</name>
<dbReference type="InterPro" id="IPR001789">
    <property type="entry name" value="Sig_transdc_resp-reg_receiver"/>
</dbReference>
<dbReference type="SMART" id="SM00448">
    <property type="entry name" value="REC"/>
    <property type="match status" value="1"/>
</dbReference>
<sequence>MSLRILVIDDDEAIRLSVEVLLRAKGYEVFLGADGADGFAKFVESQPHVVISDMIMPGHASIETIGKIRAMKPDVAIIAMSGSIKGGPDSYLERAIAAGADHYLDKPFEAAQLMSLLHDIEKSGRGP</sequence>
<keyword evidence="1 2" id="KW-0597">Phosphoprotein</keyword>
<evidence type="ECO:0000256" key="1">
    <source>
        <dbReference type="ARBA" id="ARBA00022553"/>
    </source>
</evidence>
<dbReference type="InterPro" id="IPR050595">
    <property type="entry name" value="Bact_response_regulator"/>
</dbReference>
<evidence type="ECO:0000313" key="4">
    <source>
        <dbReference type="EMBL" id="MDV3457607.1"/>
    </source>
</evidence>